<dbReference type="Proteomes" id="UP000219452">
    <property type="component" value="Unassembled WGS sequence"/>
</dbReference>
<dbReference type="RefSeq" id="WP_097128708.1">
    <property type="nucleotide sequence ID" value="NZ_OCNH01000003.1"/>
</dbReference>
<keyword evidence="1 4" id="KW-0808">Transferase</keyword>
<keyword evidence="5" id="KW-1185">Reference proteome</keyword>
<gene>
    <name evidence="4" type="ORF">SAMN06269250_4329</name>
</gene>
<dbReference type="PANTHER" id="PTHR42919">
    <property type="entry name" value="N-ALPHA-ACETYLTRANSFERASE"/>
    <property type="match status" value="1"/>
</dbReference>
<dbReference type="GO" id="GO:0016747">
    <property type="term" value="F:acyltransferase activity, transferring groups other than amino-acyl groups"/>
    <property type="evidence" value="ECO:0007669"/>
    <property type="project" value="InterPro"/>
</dbReference>
<sequence length="176" mass="20575">MKQIQIHQVYTEDFKAVQLIGRETFFETFAPSNTETDMKKYLEENFSDEKVKSELSNPHSLFFVAWEGEKAIGYLKVNLGKAQTELQDETSLEIERIYVKSAYHGKKVGQLLYEKALEIAQRQEKSSLWLGVWEANPKAIKFYEKNGFVAFDKHIFKMGDDEQIDVMMRKSLDYQP</sequence>
<dbReference type="Gene3D" id="3.40.630.30">
    <property type="match status" value="1"/>
</dbReference>
<feature type="domain" description="N-acetyltransferase" evidence="3">
    <location>
        <begin position="4"/>
        <end position="173"/>
    </location>
</feature>
<dbReference type="CDD" id="cd04301">
    <property type="entry name" value="NAT_SF"/>
    <property type="match status" value="1"/>
</dbReference>
<dbReference type="SUPFAM" id="SSF55729">
    <property type="entry name" value="Acyl-CoA N-acyltransferases (Nat)"/>
    <property type="match status" value="1"/>
</dbReference>
<reference evidence="5" key="1">
    <citation type="submission" date="2017-09" db="EMBL/GenBank/DDBJ databases">
        <authorList>
            <person name="Varghese N."/>
            <person name="Submissions S."/>
        </authorList>
    </citation>
    <scope>NUCLEOTIDE SEQUENCE [LARGE SCALE GENOMIC DNA]</scope>
    <source>
        <strain evidence="5">DSM 29961</strain>
    </source>
</reference>
<evidence type="ECO:0000313" key="5">
    <source>
        <dbReference type="Proteomes" id="UP000219452"/>
    </source>
</evidence>
<dbReference type="OrthoDB" id="7205533at2"/>
<proteinExistence type="predicted"/>
<keyword evidence="2" id="KW-0012">Acyltransferase</keyword>
<accession>A0A286GC22</accession>
<evidence type="ECO:0000313" key="4">
    <source>
        <dbReference type="EMBL" id="SOD93052.1"/>
    </source>
</evidence>
<evidence type="ECO:0000256" key="2">
    <source>
        <dbReference type="ARBA" id="ARBA00023315"/>
    </source>
</evidence>
<protein>
    <submittedName>
        <fullName evidence="4">Spermine/spermidine N-acetyltransferase</fullName>
    </submittedName>
</protein>
<dbReference type="PANTHER" id="PTHR42919:SF8">
    <property type="entry name" value="N-ALPHA-ACETYLTRANSFERASE 50"/>
    <property type="match status" value="1"/>
</dbReference>
<dbReference type="PROSITE" id="PS51186">
    <property type="entry name" value="GNAT"/>
    <property type="match status" value="1"/>
</dbReference>
<dbReference type="Pfam" id="PF00583">
    <property type="entry name" value="Acetyltransf_1"/>
    <property type="match status" value="1"/>
</dbReference>
<dbReference type="InterPro" id="IPR000182">
    <property type="entry name" value="GNAT_dom"/>
</dbReference>
<evidence type="ECO:0000259" key="3">
    <source>
        <dbReference type="PROSITE" id="PS51186"/>
    </source>
</evidence>
<dbReference type="AlphaFoldDB" id="A0A286GC22"/>
<dbReference type="InterPro" id="IPR051556">
    <property type="entry name" value="N-term/lysine_N-AcTrnsfr"/>
</dbReference>
<evidence type="ECO:0000256" key="1">
    <source>
        <dbReference type="ARBA" id="ARBA00022679"/>
    </source>
</evidence>
<dbReference type="EMBL" id="OCNH01000003">
    <property type="protein sequence ID" value="SOD93052.1"/>
    <property type="molecule type" value="Genomic_DNA"/>
</dbReference>
<organism evidence="4 5">
    <name type="scientific">Spirosoma fluviale</name>
    <dbReference type="NCBI Taxonomy" id="1597977"/>
    <lineage>
        <taxon>Bacteria</taxon>
        <taxon>Pseudomonadati</taxon>
        <taxon>Bacteroidota</taxon>
        <taxon>Cytophagia</taxon>
        <taxon>Cytophagales</taxon>
        <taxon>Cytophagaceae</taxon>
        <taxon>Spirosoma</taxon>
    </lineage>
</organism>
<name>A0A286GC22_9BACT</name>
<dbReference type="InterPro" id="IPR016181">
    <property type="entry name" value="Acyl_CoA_acyltransferase"/>
</dbReference>